<dbReference type="KEGG" id="ncb:C0V82_09550"/>
<sequence length="176" mass="18473">MREPINGAGGKEAMGMAAFQALLEQYGAEPRRWPDDLRKPAQALLAHSVQARAEQHRASMLDAMLDRLDAPVISDDRVARVVAGALGDLPVPGLVRRRVPFTQRVWDMLGGWRQVWPRVAGLAACTAAGILVGAFSPVASTAAGGMGGEGAVTAATTASDLPSALFTPSALESLFQ</sequence>
<name>A0A2K9NE50_9PROT</name>
<dbReference type="OrthoDB" id="7632164at2"/>
<gene>
    <name evidence="1" type="ORF">C0V82_09550</name>
</gene>
<evidence type="ECO:0000313" key="2">
    <source>
        <dbReference type="Proteomes" id="UP000234752"/>
    </source>
</evidence>
<proteinExistence type="predicted"/>
<dbReference type="EMBL" id="CP025611">
    <property type="protein sequence ID" value="AUN30455.1"/>
    <property type="molecule type" value="Genomic_DNA"/>
</dbReference>
<reference evidence="1 2" key="1">
    <citation type="submission" date="2017-12" db="EMBL/GenBank/DDBJ databases">
        <title>Genomes of bacteria within cyanobacterial aggregates.</title>
        <authorList>
            <person name="Cai H."/>
        </authorList>
    </citation>
    <scope>NUCLEOTIDE SEQUENCE [LARGE SCALE GENOMIC DNA]</scope>
    <source>
        <strain evidence="1 2">TH16</strain>
    </source>
</reference>
<keyword evidence="2" id="KW-1185">Reference proteome</keyword>
<dbReference type="RefSeq" id="WP_102112141.1">
    <property type="nucleotide sequence ID" value="NZ_BMGN01000002.1"/>
</dbReference>
<organism evidence="1 2">
    <name type="scientific">Niveispirillum cyanobacteriorum</name>
    <dbReference type="NCBI Taxonomy" id="1612173"/>
    <lineage>
        <taxon>Bacteria</taxon>
        <taxon>Pseudomonadati</taxon>
        <taxon>Pseudomonadota</taxon>
        <taxon>Alphaproteobacteria</taxon>
        <taxon>Rhodospirillales</taxon>
        <taxon>Azospirillaceae</taxon>
        <taxon>Niveispirillum</taxon>
    </lineage>
</organism>
<accession>A0A2K9NE50</accession>
<dbReference type="Proteomes" id="UP000234752">
    <property type="component" value="Chromosome eg_1"/>
</dbReference>
<evidence type="ECO:0000313" key="1">
    <source>
        <dbReference type="EMBL" id="AUN30455.1"/>
    </source>
</evidence>
<dbReference type="AlphaFoldDB" id="A0A2K9NE50"/>
<protein>
    <submittedName>
        <fullName evidence="1">Uncharacterized protein</fullName>
    </submittedName>
</protein>